<dbReference type="SUPFAM" id="SSF51182">
    <property type="entry name" value="RmlC-like cupins"/>
    <property type="match status" value="1"/>
</dbReference>
<gene>
    <name evidence="5" type="ORF">N8I74_14625</name>
</gene>
<evidence type="ECO:0000256" key="1">
    <source>
        <dbReference type="ARBA" id="ARBA00023015"/>
    </source>
</evidence>
<dbReference type="PROSITE" id="PS01124">
    <property type="entry name" value="HTH_ARAC_FAMILY_2"/>
    <property type="match status" value="1"/>
</dbReference>
<dbReference type="Proteomes" id="UP001061302">
    <property type="component" value="Chromosome"/>
</dbReference>
<organism evidence="5 6">
    <name type="scientific">Chitiniphilus purpureus</name>
    <dbReference type="NCBI Taxonomy" id="2981137"/>
    <lineage>
        <taxon>Bacteria</taxon>
        <taxon>Pseudomonadati</taxon>
        <taxon>Pseudomonadota</taxon>
        <taxon>Betaproteobacteria</taxon>
        <taxon>Neisseriales</taxon>
        <taxon>Chitinibacteraceae</taxon>
        <taxon>Chitiniphilus</taxon>
    </lineage>
</organism>
<keyword evidence="1" id="KW-0805">Transcription regulation</keyword>
<dbReference type="InterPro" id="IPR018060">
    <property type="entry name" value="HTH_AraC"/>
</dbReference>
<dbReference type="SMART" id="SM00342">
    <property type="entry name" value="HTH_ARAC"/>
    <property type="match status" value="1"/>
</dbReference>
<dbReference type="InterPro" id="IPR011051">
    <property type="entry name" value="RmlC_Cupin_sf"/>
</dbReference>
<keyword evidence="3" id="KW-0804">Transcription</keyword>
<evidence type="ECO:0000256" key="2">
    <source>
        <dbReference type="ARBA" id="ARBA00023125"/>
    </source>
</evidence>
<dbReference type="RefSeq" id="WP_263123844.1">
    <property type="nucleotide sequence ID" value="NZ_CP106753.1"/>
</dbReference>
<evidence type="ECO:0000256" key="3">
    <source>
        <dbReference type="ARBA" id="ARBA00023163"/>
    </source>
</evidence>
<keyword evidence="6" id="KW-1185">Reference proteome</keyword>
<feature type="domain" description="HTH araC/xylS-type" evidence="4">
    <location>
        <begin position="179"/>
        <end position="277"/>
    </location>
</feature>
<sequence length="307" mass="34360">MLTRELVGRTFGQDWHYIALDTERVPFLWHYHPEFELTFTRNAEGMRYLGGDVAPFGEADLALVGPNQAHTWQATPRADGRLQHVQVVYFTEAWLQQLAGHGLPELAGFLGWLADARDGVVFSADCTAQVAPHFARLHISRGMQRLACLFEIFDALARDTAARRLGSHHGVAREDGRLRAALDFLHRHYREPISLPQAAGAAATSPATLKRLLRERLDCSFVEVLLQLRIGHACHLLVSSGLPIQLVAEQSGFPNAGHFYRQFARARGVSPADFRRRYHLRRAQTDAEPFSEPAPSLEFLPCGGRPD</sequence>
<dbReference type="Pfam" id="PF12833">
    <property type="entry name" value="HTH_18"/>
    <property type="match status" value="1"/>
</dbReference>
<evidence type="ECO:0000313" key="5">
    <source>
        <dbReference type="EMBL" id="UXY14544.1"/>
    </source>
</evidence>
<keyword evidence="2" id="KW-0238">DNA-binding</keyword>
<proteinExistence type="predicted"/>
<evidence type="ECO:0000313" key="6">
    <source>
        <dbReference type="Proteomes" id="UP001061302"/>
    </source>
</evidence>
<dbReference type="Gene3D" id="1.10.10.60">
    <property type="entry name" value="Homeodomain-like"/>
    <property type="match status" value="1"/>
</dbReference>
<reference evidence="5" key="1">
    <citation type="submission" date="2022-10" db="EMBL/GenBank/DDBJ databases">
        <title>Chitiniphilus purpureus sp. nov., a novel chitin-degrading bacterium isolated from crawfish pond sediment.</title>
        <authorList>
            <person name="Li K."/>
        </authorList>
    </citation>
    <scope>NUCLEOTIDE SEQUENCE</scope>
    <source>
        <strain evidence="5">CD1</strain>
    </source>
</reference>
<dbReference type="SUPFAM" id="SSF46689">
    <property type="entry name" value="Homeodomain-like"/>
    <property type="match status" value="1"/>
</dbReference>
<dbReference type="PANTHER" id="PTHR43280:SF27">
    <property type="entry name" value="TRANSCRIPTIONAL REGULATOR MTLR"/>
    <property type="match status" value="1"/>
</dbReference>
<protein>
    <submittedName>
        <fullName evidence="5">AraC family transcriptional regulator</fullName>
    </submittedName>
</protein>
<dbReference type="EMBL" id="CP106753">
    <property type="protein sequence ID" value="UXY14544.1"/>
    <property type="molecule type" value="Genomic_DNA"/>
</dbReference>
<evidence type="ECO:0000259" key="4">
    <source>
        <dbReference type="PROSITE" id="PS01124"/>
    </source>
</evidence>
<accession>A0ABY6DJL9</accession>
<dbReference type="PANTHER" id="PTHR43280">
    <property type="entry name" value="ARAC-FAMILY TRANSCRIPTIONAL REGULATOR"/>
    <property type="match status" value="1"/>
</dbReference>
<dbReference type="InterPro" id="IPR009057">
    <property type="entry name" value="Homeodomain-like_sf"/>
</dbReference>
<name>A0ABY6DJL9_9NEIS</name>